<dbReference type="AlphaFoldDB" id="A0A8J6JGX2"/>
<evidence type="ECO:0000256" key="4">
    <source>
        <dbReference type="ARBA" id="ARBA00022989"/>
    </source>
</evidence>
<comment type="caution">
    <text evidence="7">The sequence shown here is derived from an EMBL/GenBank/DDBJ whole genome shotgun (WGS) entry which is preliminary data.</text>
</comment>
<dbReference type="Pfam" id="PF12679">
    <property type="entry name" value="ABC2_membrane_2"/>
    <property type="match status" value="1"/>
</dbReference>
<protein>
    <submittedName>
        <fullName evidence="7">ABC transporter permease</fullName>
    </submittedName>
</protein>
<keyword evidence="3 6" id="KW-0812">Transmembrane</keyword>
<keyword evidence="4 6" id="KW-1133">Transmembrane helix</keyword>
<evidence type="ECO:0000313" key="7">
    <source>
        <dbReference type="EMBL" id="MBC5735908.1"/>
    </source>
</evidence>
<evidence type="ECO:0000313" key="8">
    <source>
        <dbReference type="Proteomes" id="UP000607645"/>
    </source>
</evidence>
<gene>
    <name evidence="7" type="ORF">H8S62_02630</name>
</gene>
<keyword evidence="8" id="KW-1185">Reference proteome</keyword>
<keyword evidence="2" id="KW-1003">Cell membrane</keyword>
<dbReference type="RefSeq" id="WP_155146347.1">
    <property type="nucleotide sequence ID" value="NZ_JACOPQ010000002.1"/>
</dbReference>
<feature type="transmembrane region" description="Helical" evidence="6">
    <location>
        <begin position="45"/>
        <end position="65"/>
    </location>
</feature>
<reference evidence="7" key="1">
    <citation type="submission" date="2020-08" db="EMBL/GenBank/DDBJ databases">
        <title>Genome public.</title>
        <authorList>
            <person name="Liu C."/>
            <person name="Sun Q."/>
        </authorList>
    </citation>
    <scope>NUCLEOTIDE SEQUENCE</scope>
    <source>
        <strain evidence="7">NSJ-52</strain>
    </source>
</reference>
<feature type="transmembrane region" description="Helical" evidence="6">
    <location>
        <begin position="128"/>
        <end position="149"/>
    </location>
</feature>
<feature type="transmembrane region" description="Helical" evidence="6">
    <location>
        <begin position="199"/>
        <end position="225"/>
    </location>
</feature>
<dbReference type="Proteomes" id="UP000607645">
    <property type="component" value="Unassembled WGS sequence"/>
</dbReference>
<dbReference type="EMBL" id="JACOPQ010000002">
    <property type="protein sequence ID" value="MBC5735908.1"/>
    <property type="molecule type" value="Genomic_DNA"/>
</dbReference>
<name>A0A8J6JGX2_9FIRM</name>
<evidence type="ECO:0000256" key="1">
    <source>
        <dbReference type="ARBA" id="ARBA00004651"/>
    </source>
</evidence>
<dbReference type="PANTHER" id="PTHR30294:SF29">
    <property type="entry name" value="MULTIDRUG ABC TRANSPORTER PERMEASE YBHS-RELATED"/>
    <property type="match status" value="1"/>
</dbReference>
<evidence type="ECO:0000256" key="6">
    <source>
        <dbReference type="SAM" id="Phobius"/>
    </source>
</evidence>
<evidence type="ECO:0000256" key="3">
    <source>
        <dbReference type="ARBA" id="ARBA00022692"/>
    </source>
</evidence>
<dbReference type="GO" id="GO:0140359">
    <property type="term" value="F:ABC-type transporter activity"/>
    <property type="evidence" value="ECO:0007669"/>
    <property type="project" value="InterPro"/>
</dbReference>
<dbReference type="GO" id="GO:0005886">
    <property type="term" value="C:plasma membrane"/>
    <property type="evidence" value="ECO:0007669"/>
    <property type="project" value="UniProtKB-SubCell"/>
</dbReference>
<evidence type="ECO:0000256" key="2">
    <source>
        <dbReference type="ARBA" id="ARBA00022475"/>
    </source>
</evidence>
<evidence type="ECO:0000256" key="5">
    <source>
        <dbReference type="ARBA" id="ARBA00023136"/>
    </source>
</evidence>
<dbReference type="InterPro" id="IPR051449">
    <property type="entry name" value="ABC-2_transporter_component"/>
</dbReference>
<feature type="transmembrane region" description="Helical" evidence="6">
    <location>
        <begin position="95"/>
        <end position="116"/>
    </location>
</feature>
<organism evidence="7 8">
    <name type="scientific">Lawsonibacter faecis</name>
    <dbReference type="NCBI Taxonomy" id="2763052"/>
    <lineage>
        <taxon>Bacteria</taxon>
        <taxon>Bacillati</taxon>
        <taxon>Bacillota</taxon>
        <taxon>Clostridia</taxon>
        <taxon>Eubacteriales</taxon>
        <taxon>Oscillospiraceae</taxon>
        <taxon>Lawsonibacter</taxon>
    </lineage>
</organism>
<dbReference type="PANTHER" id="PTHR30294">
    <property type="entry name" value="MEMBRANE COMPONENT OF ABC TRANSPORTER YHHJ-RELATED"/>
    <property type="match status" value="1"/>
</dbReference>
<proteinExistence type="predicted"/>
<feature type="transmembrane region" description="Helical" evidence="6">
    <location>
        <begin position="156"/>
        <end position="179"/>
    </location>
</feature>
<feature type="transmembrane region" description="Helical" evidence="6">
    <location>
        <begin position="12"/>
        <end position="33"/>
    </location>
</feature>
<comment type="subcellular location">
    <subcellularLocation>
        <location evidence="1">Cell membrane</location>
        <topology evidence="1">Multi-pass membrane protein</topology>
    </subcellularLocation>
</comment>
<keyword evidence="5 6" id="KW-0472">Membrane</keyword>
<accession>A0A8J6JGX2</accession>
<sequence length="234" mass="25531">MTAVYRRELRSYFSSMIGYVFIAVVVFFIGIYFMANNLFYGDPRFSLTLTNVMVVFLVAIPVLTMKSMAEERRSRTDQLLLTAPVSLTAVVLGKYLAMVTVLAVPLALSCLCPLIIAANGEACLASDYATILAFFLMGCVFVAVGLFISALTESQIIAAVGTFAALLVLYLWDALMSFLPDALANVLGQFSFGSVLNNFAGYNVFDLGGLVLYVSLAGLFVFLTVQALHKRRWA</sequence>